<evidence type="ECO:0000313" key="3">
    <source>
        <dbReference type="Proteomes" id="UP000825799"/>
    </source>
</evidence>
<feature type="region of interest" description="Disordered" evidence="1">
    <location>
        <begin position="135"/>
        <end position="162"/>
    </location>
</feature>
<keyword evidence="3" id="KW-1185">Reference proteome</keyword>
<feature type="compositionally biased region" description="Basic and acidic residues" evidence="1">
    <location>
        <begin position="137"/>
        <end position="149"/>
    </location>
</feature>
<evidence type="ECO:0000256" key="1">
    <source>
        <dbReference type="SAM" id="MobiDB-lite"/>
    </source>
</evidence>
<dbReference type="Proteomes" id="UP000825799">
    <property type="component" value="Chromosome"/>
</dbReference>
<reference evidence="2 3" key="1">
    <citation type="submission" date="2021-08" db="EMBL/GenBank/DDBJ databases">
        <title>Devosia salina sp. nov., isolated from the South China Sea sediment.</title>
        <authorList>
            <person name="Zhou Z."/>
        </authorList>
    </citation>
    <scope>NUCLEOTIDE SEQUENCE [LARGE SCALE GENOMIC DNA]</scope>
    <source>
        <strain evidence="2 3">SCS-3</strain>
    </source>
</reference>
<gene>
    <name evidence="2" type="ORF">K1X15_01545</name>
</gene>
<name>A0ABX8WGZ5_9HYPH</name>
<accession>A0ABX8WGZ5</accession>
<sequence length="554" mass="61766">MDATDISDLIQNTPLARGEAEHFAQYATAVFEGMGQHRRTMGLSQSSDLLATYIASAIDWNLALEPAAKAENAKLGSRPRGRFGVIEQLERIGEILGWDMVPGSKQPKLRDRPITSDVINALAQKGALGPVLVSHVEPPDGRQRKDLKFRPLGGTNVDLNEGVPEEHDETVFGFHDPSHLTDDGKSNARKLKRKFAFASKFGAPAVLRTDPVTWHLDDQPRKAIENAEPFMGGVFQSLRSVRNLLAGQEGARKNLAVTARRAARFLEIEFAMTDRNRNNQSHETIASWTKPNPFAEFGIALFEVLAPTRNGESLPDILMPDDIKGDLKQEAVDLVLEGAQHARRVFGILQGRLRAHGIDIPEAHLVDPDDADEDLPGPLQAHYLDRGSPVMRISEDIRDTTGRLNEGRRRTLEQLWRLRDNSVKLRALTEMFFAYHEQLLDRGGNYGPLRNEMLEKIANPTLDWYRELGARFDEGVVYKSDIKRRSGGLPNGVPDVPSELERYQMKLQHYPAIMAWGAQRHDAVIEAVLTALDTSGDAWLLWKTVSAIVNEDAG</sequence>
<evidence type="ECO:0000313" key="2">
    <source>
        <dbReference type="EMBL" id="QYO77296.1"/>
    </source>
</evidence>
<proteinExistence type="predicted"/>
<organism evidence="2 3">
    <name type="scientific">Devosia salina</name>
    <dbReference type="NCBI Taxonomy" id="2860336"/>
    <lineage>
        <taxon>Bacteria</taxon>
        <taxon>Pseudomonadati</taxon>
        <taxon>Pseudomonadota</taxon>
        <taxon>Alphaproteobacteria</taxon>
        <taxon>Hyphomicrobiales</taxon>
        <taxon>Devosiaceae</taxon>
        <taxon>Devosia</taxon>
    </lineage>
</organism>
<dbReference type="RefSeq" id="WP_220305757.1">
    <property type="nucleotide sequence ID" value="NZ_CP080590.1"/>
</dbReference>
<dbReference type="EMBL" id="CP080590">
    <property type="protein sequence ID" value="QYO77296.1"/>
    <property type="molecule type" value="Genomic_DNA"/>
</dbReference>
<protein>
    <submittedName>
        <fullName evidence="2">Uncharacterized protein</fullName>
    </submittedName>
</protein>